<evidence type="ECO:0000313" key="10">
    <source>
        <dbReference type="EMBL" id="AWI34493.1"/>
    </source>
</evidence>
<keyword evidence="5" id="KW-0804">Transcription</keyword>
<keyword evidence="3" id="KW-0805">Transcription regulation</keyword>
<evidence type="ECO:0000256" key="6">
    <source>
        <dbReference type="PROSITE-ProRule" id="PRU00169"/>
    </source>
</evidence>
<dbReference type="Proteomes" id="UP000244890">
    <property type="component" value="Chromosome"/>
</dbReference>
<accession>A0A2U8FEA7</accession>
<dbReference type="GO" id="GO:0032993">
    <property type="term" value="C:protein-DNA complex"/>
    <property type="evidence" value="ECO:0007669"/>
    <property type="project" value="TreeGrafter"/>
</dbReference>
<sequence length="228" mass="26086">MLEVLMIEDDLELAIILSEYLKAHNINVTNYDEPYTGMSAINTQHFDILLLDLTLPNLDGLEVCKRVAKEKNIPIIITSARYDINDKVLGLEYGADDYLSKPYDPKEMVARIHSVLRRYNLVKKSDELGLSTYPFVLNKGSREIYFYDELLDLTKAEYEILSFMLENKNQALTRESIASHSDSISPDSGNKSIDVIVGRLRSKIEKNEKKYIVSVRGIGYKLQLKDND</sequence>
<dbReference type="OrthoDB" id="165980at2"/>
<proteinExistence type="predicted"/>
<dbReference type="Gene3D" id="3.40.50.2300">
    <property type="match status" value="1"/>
</dbReference>
<dbReference type="InterPro" id="IPR001867">
    <property type="entry name" value="OmpR/PhoB-type_DNA-bd"/>
</dbReference>
<dbReference type="GO" id="GO:0006355">
    <property type="term" value="P:regulation of DNA-templated transcription"/>
    <property type="evidence" value="ECO:0007669"/>
    <property type="project" value="InterPro"/>
</dbReference>
<evidence type="ECO:0000256" key="4">
    <source>
        <dbReference type="ARBA" id="ARBA00023125"/>
    </source>
</evidence>
<dbReference type="PROSITE" id="PS50110">
    <property type="entry name" value="RESPONSE_REGULATORY"/>
    <property type="match status" value="1"/>
</dbReference>
<dbReference type="InterPro" id="IPR001789">
    <property type="entry name" value="Sig_transdc_resp-reg_receiver"/>
</dbReference>
<dbReference type="CDD" id="cd00383">
    <property type="entry name" value="trans_reg_C"/>
    <property type="match status" value="1"/>
</dbReference>
<dbReference type="GO" id="GO:0000976">
    <property type="term" value="F:transcription cis-regulatory region binding"/>
    <property type="evidence" value="ECO:0007669"/>
    <property type="project" value="TreeGrafter"/>
</dbReference>
<keyword evidence="1 6" id="KW-0597">Phosphoprotein</keyword>
<evidence type="ECO:0000313" key="11">
    <source>
        <dbReference type="Proteomes" id="UP000244890"/>
    </source>
</evidence>
<dbReference type="InterPro" id="IPR036388">
    <property type="entry name" value="WH-like_DNA-bd_sf"/>
</dbReference>
<dbReference type="GO" id="GO:0000156">
    <property type="term" value="F:phosphorelay response regulator activity"/>
    <property type="evidence" value="ECO:0007669"/>
    <property type="project" value="TreeGrafter"/>
</dbReference>
<dbReference type="Pfam" id="PF00072">
    <property type="entry name" value="Response_reg"/>
    <property type="match status" value="1"/>
</dbReference>
<dbReference type="InterPro" id="IPR016032">
    <property type="entry name" value="Sig_transdc_resp-reg_C-effctor"/>
</dbReference>
<evidence type="ECO:0000256" key="3">
    <source>
        <dbReference type="ARBA" id="ARBA00023015"/>
    </source>
</evidence>
<dbReference type="Gene3D" id="1.10.10.10">
    <property type="entry name" value="Winged helix-like DNA-binding domain superfamily/Winged helix DNA-binding domain"/>
    <property type="match status" value="1"/>
</dbReference>
<protein>
    <submittedName>
        <fullName evidence="10">DNA-binding response regulator</fullName>
    </submittedName>
</protein>
<dbReference type="SUPFAM" id="SSF52172">
    <property type="entry name" value="CheY-like"/>
    <property type="match status" value="1"/>
</dbReference>
<dbReference type="RefSeq" id="WP_108911307.1">
    <property type="nucleotide sequence ID" value="NZ_CP021886.1"/>
</dbReference>
<gene>
    <name evidence="10" type="ORF">CDV25_06750</name>
</gene>
<dbReference type="Pfam" id="PF00486">
    <property type="entry name" value="Trans_reg_C"/>
    <property type="match status" value="1"/>
</dbReference>
<organism evidence="10 11">
    <name type="scientific">Helicobacter apodemus</name>
    <dbReference type="NCBI Taxonomy" id="135569"/>
    <lineage>
        <taxon>Bacteria</taxon>
        <taxon>Pseudomonadati</taxon>
        <taxon>Campylobacterota</taxon>
        <taxon>Epsilonproteobacteria</taxon>
        <taxon>Campylobacterales</taxon>
        <taxon>Helicobacteraceae</taxon>
        <taxon>Helicobacter</taxon>
    </lineage>
</organism>
<keyword evidence="2" id="KW-0902">Two-component regulatory system</keyword>
<dbReference type="KEGG" id="had:CDV25_06750"/>
<dbReference type="PANTHER" id="PTHR48111:SF22">
    <property type="entry name" value="REGULATOR OF RPOS"/>
    <property type="match status" value="1"/>
</dbReference>
<feature type="domain" description="OmpR/PhoB-type" evidence="9">
    <location>
        <begin position="125"/>
        <end position="224"/>
    </location>
</feature>
<reference evidence="10 11" key="1">
    <citation type="submission" date="2017-06" db="EMBL/GenBank/DDBJ databases">
        <title>Complete genome of Helicobacter apodemus.</title>
        <authorList>
            <person name="Cho S."/>
        </authorList>
    </citation>
    <scope>NUCLEOTIDE SEQUENCE [LARGE SCALE GENOMIC DNA]</scope>
    <source>
        <strain evidence="11">SNUVETPUB-15-01</strain>
    </source>
</reference>
<dbReference type="SMART" id="SM00862">
    <property type="entry name" value="Trans_reg_C"/>
    <property type="match status" value="1"/>
</dbReference>
<evidence type="ECO:0000256" key="5">
    <source>
        <dbReference type="ARBA" id="ARBA00023163"/>
    </source>
</evidence>
<dbReference type="InterPro" id="IPR039420">
    <property type="entry name" value="WalR-like"/>
</dbReference>
<evidence type="ECO:0000259" key="8">
    <source>
        <dbReference type="PROSITE" id="PS50110"/>
    </source>
</evidence>
<dbReference type="SUPFAM" id="SSF46894">
    <property type="entry name" value="C-terminal effector domain of the bipartite response regulators"/>
    <property type="match status" value="1"/>
</dbReference>
<feature type="modified residue" description="4-aspartylphosphate" evidence="6">
    <location>
        <position position="52"/>
    </location>
</feature>
<name>A0A2U8FEA7_9HELI</name>
<feature type="domain" description="Response regulatory" evidence="8">
    <location>
        <begin position="3"/>
        <end position="116"/>
    </location>
</feature>
<dbReference type="InterPro" id="IPR011006">
    <property type="entry name" value="CheY-like_superfamily"/>
</dbReference>
<dbReference type="EMBL" id="CP021886">
    <property type="protein sequence ID" value="AWI34493.1"/>
    <property type="molecule type" value="Genomic_DNA"/>
</dbReference>
<dbReference type="SMART" id="SM00448">
    <property type="entry name" value="REC"/>
    <property type="match status" value="1"/>
</dbReference>
<feature type="DNA-binding region" description="OmpR/PhoB-type" evidence="7">
    <location>
        <begin position="125"/>
        <end position="224"/>
    </location>
</feature>
<dbReference type="Gene3D" id="6.10.250.690">
    <property type="match status" value="1"/>
</dbReference>
<evidence type="ECO:0000256" key="2">
    <source>
        <dbReference type="ARBA" id="ARBA00023012"/>
    </source>
</evidence>
<dbReference type="PROSITE" id="PS51755">
    <property type="entry name" value="OMPR_PHOB"/>
    <property type="match status" value="1"/>
</dbReference>
<keyword evidence="4 7" id="KW-0238">DNA-binding</keyword>
<dbReference type="AlphaFoldDB" id="A0A2U8FEA7"/>
<evidence type="ECO:0000259" key="9">
    <source>
        <dbReference type="PROSITE" id="PS51755"/>
    </source>
</evidence>
<dbReference type="GO" id="GO:0005829">
    <property type="term" value="C:cytosol"/>
    <property type="evidence" value="ECO:0007669"/>
    <property type="project" value="TreeGrafter"/>
</dbReference>
<evidence type="ECO:0000256" key="7">
    <source>
        <dbReference type="PROSITE-ProRule" id="PRU01091"/>
    </source>
</evidence>
<evidence type="ECO:0000256" key="1">
    <source>
        <dbReference type="ARBA" id="ARBA00022553"/>
    </source>
</evidence>
<dbReference type="PANTHER" id="PTHR48111">
    <property type="entry name" value="REGULATOR OF RPOS"/>
    <property type="match status" value="1"/>
</dbReference>